<dbReference type="GO" id="GO:0003676">
    <property type="term" value="F:nucleic acid binding"/>
    <property type="evidence" value="ECO:0007669"/>
    <property type="project" value="InterPro"/>
</dbReference>
<dbReference type="OMA" id="FDFPIVR"/>
<feature type="domain" description="Exonuclease" evidence="8">
    <location>
        <begin position="5"/>
        <end position="309"/>
    </location>
</feature>
<dbReference type="GO" id="GO:0046872">
    <property type="term" value="F:metal ion binding"/>
    <property type="evidence" value="ECO:0007669"/>
    <property type="project" value="UniProtKB-KW"/>
</dbReference>
<sequence>MEIQTFIFFDLETTGLIQEKLMPRITEIALIAVGRESICNSNKASLPRVLQKLILPINPQKIIPPNVEYITKLFNDEMLLLQSFECEVYELIMRFLQRLTPPICFAAHNGKSFYYPIFFQELERTNKVLDDKILCIDTWKMFKDFFEKKDSEPKMIQNLLNDEYNNSLSMLDMDIRIIGQEATATSTSLMTSTYDGYIKTISNKKYDTNEVYNGNIDIESSKNFRQKDNEKTPENQIIRQHEIAVKRPFKNYYPRKRLDFGCEERPVNLQLNTIYKCMFGSNIPQEHSAEAGCLAMIRCVTNIVDFFLEWSDNHAIPFASCKGI</sequence>
<evidence type="ECO:0000256" key="7">
    <source>
        <dbReference type="ARBA" id="ARBA00025769"/>
    </source>
</evidence>
<dbReference type="InterPro" id="IPR040393">
    <property type="entry name" value="TREX1/2"/>
</dbReference>
<organism evidence="10">
    <name type="scientific">Camponotus floridanus</name>
    <name type="common">Florida carpenter ant</name>
    <dbReference type="NCBI Taxonomy" id="104421"/>
    <lineage>
        <taxon>Eukaryota</taxon>
        <taxon>Metazoa</taxon>
        <taxon>Ecdysozoa</taxon>
        <taxon>Arthropoda</taxon>
        <taxon>Hexapoda</taxon>
        <taxon>Insecta</taxon>
        <taxon>Pterygota</taxon>
        <taxon>Neoptera</taxon>
        <taxon>Endopterygota</taxon>
        <taxon>Hymenoptera</taxon>
        <taxon>Apocrita</taxon>
        <taxon>Aculeata</taxon>
        <taxon>Formicoidea</taxon>
        <taxon>Formicidae</taxon>
        <taxon>Formicinae</taxon>
        <taxon>Camponotus</taxon>
    </lineage>
</organism>
<dbReference type="FunCoup" id="E1ZUW4">
    <property type="interactions" value="76"/>
</dbReference>
<keyword evidence="10" id="KW-1185">Reference proteome</keyword>
<dbReference type="AlphaFoldDB" id="E1ZUW4"/>
<dbReference type="InterPro" id="IPR013520">
    <property type="entry name" value="Ribonucl_H"/>
</dbReference>
<evidence type="ECO:0000256" key="5">
    <source>
        <dbReference type="ARBA" id="ARBA00022839"/>
    </source>
</evidence>
<comment type="similarity">
    <text evidence="7">Belongs to the exonuclease superfamily. TREX family.</text>
</comment>
<accession>E1ZUW4</accession>
<protein>
    <submittedName>
        <fullName evidence="9">Three prime repair exonuclease 2</fullName>
    </submittedName>
</protein>
<dbReference type="Gene3D" id="3.30.420.10">
    <property type="entry name" value="Ribonuclease H-like superfamily/Ribonuclease H"/>
    <property type="match status" value="1"/>
</dbReference>
<keyword evidence="4" id="KW-0378">Hydrolase</keyword>
<evidence type="ECO:0000313" key="10">
    <source>
        <dbReference type="Proteomes" id="UP000000311"/>
    </source>
</evidence>
<dbReference type="Proteomes" id="UP000000311">
    <property type="component" value="Unassembled WGS sequence"/>
</dbReference>
<evidence type="ECO:0000256" key="2">
    <source>
        <dbReference type="ARBA" id="ARBA00022722"/>
    </source>
</evidence>
<evidence type="ECO:0000256" key="6">
    <source>
        <dbReference type="ARBA" id="ARBA00022842"/>
    </source>
</evidence>
<evidence type="ECO:0000313" key="9">
    <source>
        <dbReference type="EMBL" id="EFN75025.1"/>
    </source>
</evidence>
<dbReference type="GO" id="GO:0008296">
    <property type="term" value="F:3'-5'-DNA exonuclease activity"/>
    <property type="evidence" value="ECO:0007669"/>
    <property type="project" value="TreeGrafter"/>
</dbReference>
<dbReference type="EMBL" id="GL434309">
    <property type="protein sequence ID" value="EFN75025.1"/>
    <property type="molecule type" value="Genomic_DNA"/>
</dbReference>
<dbReference type="PANTHER" id="PTHR13058:SF19">
    <property type="entry name" value="LD40940P"/>
    <property type="match status" value="1"/>
</dbReference>
<dbReference type="PANTHER" id="PTHR13058">
    <property type="entry name" value="THREE PRIME REPAIR EXONUCLEASE 1, 2"/>
    <property type="match status" value="1"/>
</dbReference>
<keyword evidence="5 9" id="KW-0269">Exonuclease</keyword>
<dbReference type="STRING" id="104421.E1ZUW4"/>
<evidence type="ECO:0000259" key="8">
    <source>
        <dbReference type="SMART" id="SM00479"/>
    </source>
</evidence>
<keyword evidence="6" id="KW-0460">Magnesium</keyword>
<dbReference type="InterPro" id="IPR036397">
    <property type="entry name" value="RNaseH_sf"/>
</dbReference>
<keyword evidence="3" id="KW-0479">Metal-binding</keyword>
<evidence type="ECO:0000256" key="3">
    <source>
        <dbReference type="ARBA" id="ARBA00022723"/>
    </source>
</evidence>
<evidence type="ECO:0000256" key="1">
    <source>
        <dbReference type="ARBA" id="ARBA00001946"/>
    </source>
</evidence>
<dbReference type="GO" id="GO:0005737">
    <property type="term" value="C:cytoplasm"/>
    <property type="evidence" value="ECO:0007669"/>
    <property type="project" value="TreeGrafter"/>
</dbReference>
<dbReference type="SMART" id="SM00479">
    <property type="entry name" value="EXOIII"/>
    <property type="match status" value="1"/>
</dbReference>
<reference evidence="9 10" key="1">
    <citation type="journal article" date="2010" name="Science">
        <title>Genomic comparison of the ants Camponotus floridanus and Harpegnathos saltator.</title>
        <authorList>
            <person name="Bonasio R."/>
            <person name="Zhang G."/>
            <person name="Ye C."/>
            <person name="Mutti N.S."/>
            <person name="Fang X."/>
            <person name="Qin N."/>
            <person name="Donahue G."/>
            <person name="Yang P."/>
            <person name="Li Q."/>
            <person name="Li C."/>
            <person name="Zhang P."/>
            <person name="Huang Z."/>
            <person name="Berger S.L."/>
            <person name="Reinberg D."/>
            <person name="Wang J."/>
            <person name="Liebig J."/>
        </authorList>
    </citation>
    <scope>NUCLEOTIDE SEQUENCE [LARGE SCALE GENOMIC DNA]</scope>
    <source>
        <strain evidence="10">C129</strain>
    </source>
</reference>
<dbReference type="InterPro" id="IPR012337">
    <property type="entry name" value="RNaseH-like_sf"/>
</dbReference>
<keyword evidence="2" id="KW-0540">Nuclease</keyword>
<comment type="cofactor">
    <cofactor evidence="1">
        <name>Mg(2+)</name>
        <dbReference type="ChEBI" id="CHEBI:18420"/>
    </cofactor>
</comment>
<name>E1ZUW4_CAMFO</name>
<dbReference type="InParanoid" id="E1ZUW4"/>
<evidence type="ECO:0000256" key="4">
    <source>
        <dbReference type="ARBA" id="ARBA00022801"/>
    </source>
</evidence>
<gene>
    <name evidence="9" type="ORF">EAG_03877</name>
</gene>
<dbReference type="GO" id="GO:0006308">
    <property type="term" value="P:DNA catabolic process"/>
    <property type="evidence" value="ECO:0007669"/>
    <property type="project" value="TreeGrafter"/>
</dbReference>
<dbReference type="SUPFAM" id="SSF53098">
    <property type="entry name" value="Ribonuclease H-like"/>
    <property type="match status" value="1"/>
</dbReference>
<dbReference type="OrthoDB" id="10250935at2759"/>
<proteinExistence type="inferred from homology"/>